<reference evidence="4" key="1">
    <citation type="submission" date="2016-10" db="EMBL/GenBank/DDBJ databases">
        <authorList>
            <person name="Varghese N."/>
            <person name="Submissions S."/>
        </authorList>
    </citation>
    <scope>NUCLEOTIDE SEQUENCE [LARGE SCALE GENOMIC DNA]</scope>
    <source>
        <strain evidence="4">CGMCC 1.3431</strain>
    </source>
</reference>
<dbReference type="Proteomes" id="UP000199150">
    <property type="component" value="Unassembled WGS sequence"/>
</dbReference>
<dbReference type="AlphaFoldDB" id="A0A1G4SUC2"/>
<name>A0A1G4SUC2_9CAUL</name>
<protein>
    <submittedName>
        <fullName evidence="3">Sugar phosphate isomerase/epimerase</fullName>
    </submittedName>
</protein>
<dbReference type="STRING" id="260084.SAMN02927928_2982"/>
<accession>A0A1G4SUC2</accession>
<dbReference type="Pfam" id="PF01261">
    <property type="entry name" value="AP_endonuc_2"/>
    <property type="match status" value="1"/>
</dbReference>
<dbReference type="RefSeq" id="WP_245679037.1">
    <property type="nucleotide sequence ID" value="NZ_CBCRYE010000003.1"/>
</dbReference>
<dbReference type="GO" id="GO:0016853">
    <property type="term" value="F:isomerase activity"/>
    <property type="evidence" value="ECO:0007669"/>
    <property type="project" value="UniProtKB-KW"/>
</dbReference>
<feature type="signal peptide" evidence="1">
    <location>
        <begin position="1"/>
        <end position="24"/>
    </location>
</feature>
<feature type="chain" id="PRO_5011729085" evidence="1">
    <location>
        <begin position="25"/>
        <end position="310"/>
    </location>
</feature>
<dbReference type="InterPro" id="IPR013022">
    <property type="entry name" value="Xyl_isomerase-like_TIM-brl"/>
</dbReference>
<feature type="domain" description="Xylose isomerase-like TIM barrel" evidence="2">
    <location>
        <begin position="67"/>
        <end position="305"/>
    </location>
</feature>
<dbReference type="InterPro" id="IPR036237">
    <property type="entry name" value="Xyl_isomerase-like_sf"/>
</dbReference>
<dbReference type="SUPFAM" id="SSF51658">
    <property type="entry name" value="Xylose isomerase-like"/>
    <property type="match status" value="1"/>
</dbReference>
<organism evidence="3 4">
    <name type="scientific">Asticcacaulis taihuensis</name>
    <dbReference type="NCBI Taxonomy" id="260084"/>
    <lineage>
        <taxon>Bacteria</taxon>
        <taxon>Pseudomonadati</taxon>
        <taxon>Pseudomonadota</taxon>
        <taxon>Alphaproteobacteria</taxon>
        <taxon>Caulobacterales</taxon>
        <taxon>Caulobacteraceae</taxon>
        <taxon>Asticcacaulis</taxon>
    </lineage>
</organism>
<evidence type="ECO:0000313" key="3">
    <source>
        <dbReference type="EMBL" id="SCW72782.1"/>
    </source>
</evidence>
<evidence type="ECO:0000256" key="1">
    <source>
        <dbReference type="SAM" id="SignalP"/>
    </source>
</evidence>
<dbReference type="PANTHER" id="PTHR12110:SF41">
    <property type="entry name" value="INOSOSE DEHYDRATASE"/>
    <property type="match status" value="1"/>
</dbReference>
<dbReference type="InterPro" id="IPR006311">
    <property type="entry name" value="TAT_signal"/>
</dbReference>
<dbReference type="InterPro" id="IPR050312">
    <property type="entry name" value="IolE/XylAMocC-like"/>
</dbReference>
<keyword evidence="1" id="KW-0732">Signal</keyword>
<evidence type="ECO:0000259" key="2">
    <source>
        <dbReference type="Pfam" id="PF01261"/>
    </source>
</evidence>
<keyword evidence="3" id="KW-0413">Isomerase</keyword>
<dbReference type="PANTHER" id="PTHR12110">
    <property type="entry name" value="HYDROXYPYRUVATE ISOMERASE"/>
    <property type="match status" value="1"/>
</dbReference>
<gene>
    <name evidence="3" type="ORF">SAMN02927928_2982</name>
</gene>
<dbReference type="EMBL" id="FMTS01000005">
    <property type="protein sequence ID" value="SCW72782.1"/>
    <property type="molecule type" value="Genomic_DNA"/>
</dbReference>
<proteinExistence type="predicted"/>
<sequence>MTQPVPSRRHMLLGAGIFSLTALAGCKAPPAPAPETKAKSVLATWPVGVQLYTVNAELAKDIAGTLNAVKNAGYDVVETAGTQGKTAAEYKALIESAGLKVRSAHSNMPKLIDNLDKEIAEALALGAEWLVCSSPKTPAPLPAGSDWITGMIKAMTLDAWKMNAEHLAAIAPAINKAGLKLAWHNHPMEFTDLGNGQTGYDILMAAAPADQLRAELDLGWVAVAGADPVAMMKKYADRLDLLHVKDMIKDATIPAGFRSTEIGKGMIDWKPVFAAAQELGVKNYFIEQEPPYLKPVIESLKESRAYIATL</sequence>
<evidence type="ECO:0000313" key="4">
    <source>
        <dbReference type="Proteomes" id="UP000199150"/>
    </source>
</evidence>
<dbReference type="Gene3D" id="3.20.20.150">
    <property type="entry name" value="Divalent-metal-dependent TIM barrel enzymes"/>
    <property type="match status" value="1"/>
</dbReference>
<keyword evidence="4" id="KW-1185">Reference proteome</keyword>
<dbReference type="PROSITE" id="PS51318">
    <property type="entry name" value="TAT"/>
    <property type="match status" value="1"/>
</dbReference>